<dbReference type="Pfam" id="PF01094">
    <property type="entry name" value="ANF_receptor"/>
    <property type="match status" value="1"/>
</dbReference>
<dbReference type="FunFam" id="3.40.50.2300:FF:000024">
    <property type="entry name" value="Vomeronasal 2, receptor 73"/>
    <property type="match status" value="1"/>
</dbReference>
<feature type="transmembrane region" description="Helical" evidence="12">
    <location>
        <begin position="688"/>
        <end position="710"/>
    </location>
</feature>
<evidence type="ECO:0000313" key="15">
    <source>
        <dbReference type="RefSeq" id="XP_054850035.1"/>
    </source>
</evidence>
<feature type="domain" description="G-protein coupled receptors family 3 profile" evidence="13">
    <location>
        <begin position="573"/>
        <end position="837"/>
    </location>
</feature>
<sequence length="840" mass="95577">MQHLQLRLHKYFNSGDFILGFITSQISRYDRSMTFTAKTEQKLSQLSFVTTHYQHVFALEFAIQEINENPQILPNVTLGFHIYDNYKNARVTYYVTIQLISTKNKFVPNYKCDTQDNLITVIGGLGWETSNQISDILRIYDIPQLLYGFASGMVGKAQEFSFYGMIPSETVQYMGILQLLLHFKWTWIGLIADKKSGESFIQTMLPLFSRTGICFAFIEMYHHLFYIVSLRKLLDNLKNSTTNVVVFYGETTSMIFLIYILRLTQITQNTKGKVWILTAQMEFTSWARGLDIRGLHGALSFSIHYNDVPGFQHFLQSTNPTRRKEDGFIRYFWEQAFNCVFPKSGLDKNNGNKNICTGEERLEDLPGSLFEMSMTGHSYNVYNAVYAVAYALHAMYSSHSKRTTMAMGEKRNIFNLQPWQLHHFLKHISFNNTAGLVISFDENGELIGGLDIVNWVTFPNQTIIRVKVGQMDHQAPLDQALTIKKDAIVWHSWFNQVQPLSVCNDNCHLGYQKKMKNGEPFCCYDCIPCPEGKVADRKDTAECFQCPYDHHPNNDRDSCIPKVVIFLSYKEPLGISLAVVAILFSLSTALVLRTFMKHHNTPIVKANNQNITYTLLISLLLCFLCALLFIGHPEKVTCLLRQTAFAITFSVAVSSVLAKTITVVLAFMATKPESKMKKWLGKRLASSIVIVCSLVQAVICVIWLATSPPFPDADMHSMLEEIILECNEGAATMFYCTLGYMGFLAIASFTVAFQARKLPDSFNEAKFISFSMMVFCSVWLSFIPTYLSSNGKYMVAVEIFSMLSSSAGLLGCIFFPKCYIIVLRPELNSKEQLVRRGNFK</sequence>
<dbReference type="GeneID" id="129339479"/>
<comment type="subcellular location">
    <subcellularLocation>
        <location evidence="1">Cell membrane</location>
        <topology evidence="1">Multi-pass membrane protein</topology>
    </subcellularLocation>
</comment>
<feature type="transmembrane region" description="Helical" evidence="12">
    <location>
        <begin position="767"/>
        <end position="787"/>
    </location>
</feature>
<evidence type="ECO:0000256" key="6">
    <source>
        <dbReference type="ARBA" id="ARBA00022989"/>
    </source>
</evidence>
<evidence type="ECO:0000256" key="2">
    <source>
        <dbReference type="ARBA" id="ARBA00007242"/>
    </source>
</evidence>
<evidence type="ECO:0000313" key="14">
    <source>
        <dbReference type="Proteomes" id="UP001190640"/>
    </source>
</evidence>
<dbReference type="RefSeq" id="XP_054850035.1">
    <property type="nucleotide sequence ID" value="XM_054994060.1"/>
</dbReference>
<keyword evidence="11" id="KW-0807">Transducer</keyword>
<evidence type="ECO:0000256" key="10">
    <source>
        <dbReference type="ARBA" id="ARBA00023180"/>
    </source>
</evidence>
<evidence type="ECO:0000256" key="9">
    <source>
        <dbReference type="ARBA" id="ARBA00023170"/>
    </source>
</evidence>
<gene>
    <name evidence="15" type="primary">LOC129339479</name>
</gene>
<dbReference type="PROSITE" id="PS50259">
    <property type="entry name" value="G_PROTEIN_RECEP_F3_4"/>
    <property type="match status" value="1"/>
</dbReference>
<feature type="transmembrane region" description="Helical" evidence="12">
    <location>
        <begin position="613"/>
        <end position="632"/>
    </location>
</feature>
<evidence type="ECO:0000256" key="5">
    <source>
        <dbReference type="ARBA" id="ARBA00022729"/>
    </source>
</evidence>
<dbReference type="InterPro" id="IPR011500">
    <property type="entry name" value="GPCR_3_9-Cys_dom"/>
</dbReference>
<evidence type="ECO:0000256" key="3">
    <source>
        <dbReference type="ARBA" id="ARBA00022475"/>
    </source>
</evidence>
<keyword evidence="14" id="KW-1185">Reference proteome</keyword>
<dbReference type="InterPro" id="IPR028082">
    <property type="entry name" value="Peripla_BP_I"/>
</dbReference>
<protein>
    <submittedName>
        <fullName evidence="15">Vomeronasal type-2 receptor 26-like</fullName>
    </submittedName>
</protein>
<accession>A0AA97K5B3</accession>
<evidence type="ECO:0000256" key="8">
    <source>
        <dbReference type="ARBA" id="ARBA00023136"/>
    </source>
</evidence>
<feature type="transmembrane region" description="Helical" evidence="12">
    <location>
        <begin position="793"/>
        <end position="815"/>
    </location>
</feature>
<keyword evidence="10" id="KW-0325">Glycoprotein</keyword>
<dbReference type="SUPFAM" id="SSF53822">
    <property type="entry name" value="Periplasmic binding protein-like I"/>
    <property type="match status" value="1"/>
</dbReference>
<evidence type="ECO:0000256" key="1">
    <source>
        <dbReference type="ARBA" id="ARBA00004651"/>
    </source>
</evidence>
<dbReference type="AlphaFoldDB" id="A0AA97K5B3"/>
<dbReference type="Proteomes" id="UP001190640">
    <property type="component" value="Chromosome 12"/>
</dbReference>
<evidence type="ECO:0000256" key="4">
    <source>
        <dbReference type="ARBA" id="ARBA00022692"/>
    </source>
</evidence>
<dbReference type="InterPro" id="IPR001828">
    <property type="entry name" value="ANF_lig-bd_rcpt"/>
</dbReference>
<dbReference type="InterPro" id="IPR004073">
    <property type="entry name" value="GPCR_3_vmron_rcpt_2"/>
</dbReference>
<dbReference type="GO" id="GO:0005886">
    <property type="term" value="C:plasma membrane"/>
    <property type="evidence" value="ECO:0007669"/>
    <property type="project" value="UniProtKB-SubCell"/>
</dbReference>
<keyword evidence="4 12" id="KW-0812">Transmembrane</keyword>
<dbReference type="InterPro" id="IPR017979">
    <property type="entry name" value="GPCR_3_CS"/>
</dbReference>
<keyword evidence="6 12" id="KW-1133">Transmembrane helix</keyword>
<comment type="similarity">
    <text evidence="2">Belongs to the G-protein coupled receptor 3 family.</text>
</comment>
<evidence type="ECO:0000259" key="13">
    <source>
        <dbReference type="PROSITE" id="PS50259"/>
    </source>
</evidence>
<dbReference type="InterPro" id="IPR000337">
    <property type="entry name" value="GPCR_3"/>
</dbReference>
<dbReference type="PRINTS" id="PR00248">
    <property type="entry name" value="GPCRMGR"/>
</dbReference>
<organism evidence="14 15">
    <name type="scientific">Eublepharis macularius</name>
    <name type="common">Leopard gecko</name>
    <name type="synonym">Cyrtodactylus macularius</name>
    <dbReference type="NCBI Taxonomy" id="481883"/>
    <lineage>
        <taxon>Eukaryota</taxon>
        <taxon>Metazoa</taxon>
        <taxon>Chordata</taxon>
        <taxon>Craniata</taxon>
        <taxon>Vertebrata</taxon>
        <taxon>Euteleostomi</taxon>
        <taxon>Lepidosauria</taxon>
        <taxon>Squamata</taxon>
        <taxon>Bifurcata</taxon>
        <taxon>Gekkota</taxon>
        <taxon>Eublepharidae</taxon>
        <taxon>Eublepharinae</taxon>
        <taxon>Eublepharis</taxon>
    </lineage>
</organism>
<proteinExistence type="inferred from homology"/>
<dbReference type="GO" id="GO:0004930">
    <property type="term" value="F:G protein-coupled receptor activity"/>
    <property type="evidence" value="ECO:0007669"/>
    <property type="project" value="UniProtKB-KW"/>
</dbReference>
<dbReference type="Pfam" id="PF00003">
    <property type="entry name" value="7tm_3"/>
    <property type="match status" value="1"/>
</dbReference>
<dbReference type="KEGG" id="emc:129339479"/>
<evidence type="ECO:0000256" key="7">
    <source>
        <dbReference type="ARBA" id="ARBA00023040"/>
    </source>
</evidence>
<dbReference type="InterPro" id="IPR038550">
    <property type="entry name" value="GPCR_3_9-Cys_sf"/>
</dbReference>
<dbReference type="PANTHER" id="PTHR24061">
    <property type="entry name" value="CALCIUM-SENSING RECEPTOR-RELATED"/>
    <property type="match status" value="1"/>
</dbReference>
<dbReference type="InterPro" id="IPR000068">
    <property type="entry name" value="GPCR_3_Ca_sens_rcpt-rel"/>
</dbReference>
<evidence type="ECO:0000256" key="12">
    <source>
        <dbReference type="SAM" id="Phobius"/>
    </source>
</evidence>
<reference evidence="15" key="1">
    <citation type="submission" date="2025-08" db="UniProtKB">
        <authorList>
            <consortium name="RefSeq"/>
        </authorList>
    </citation>
    <scope>IDENTIFICATION</scope>
    <source>
        <tissue evidence="15">Blood</tissue>
    </source>
</reference>
<keyword evidence="5" id="KW-0732">Signal</keyword>
<dbReference type="PANTHER" id="PTHR24061:SF599">
    <property type="entry name" value="G-PROTEIN COUPLED RECEPTORS FAMILY 3 PROFILE DOMAIN-CONTAINING PROTEIN"/>
    <property type="match status" value="1"/>
</dbReference>
<feature type="transmembrane region" description="Helical" evidence="12">
    <location>
        <begin position="730"/>
        <end position="755"/>
    </location>
</feature>
<feature type="transmembrane region" description="Helical" evidence="12">
    <location>
        <begin position="644"/>
        <end position="667"/>
    </location>
</feature>
<dbReference type="Gene3D" id="2.10.50.30">
    <property type="entry name" value="GPCR, family 3, nine cysteines domain"/>
    <property type="match status" value="1"/>
</dbReference>
<name>A0AA97K5B3_EUBMA</name>
<dbReference type="PROSITE" id="PS00981">
    <property type="entry name" value="G_PROTEIN_RECEP_F3_3"/>
    <property type="match status" value="1"/>
</dbReference>
<dbReference type="Pfam" id="PF07562">
    <property type="entry name" value="NCD3G"/>
    <property type="match status" value="1"/>
</dbReference>
<keyword evidence="9" id="KW-0675">Receptor</keyword>
<evidence type="ECO:0000256" key="11">
    <source>
        <dbReference type="ARBA" id="ARBA00023224"/>
    </source>
</evidence>
<dbReference type="CDD" id="cd15283">
    <property type="entry name" value="7tmC_V2R_pheromone"/>
    <property type="match status" value="1"/>
</dbReference>
<keyword evidence="3" id="KW-1003">Cell membrane</keyword>
<dbReference type="PRINTS" id="PR01535">
    <property type="entry name" value="VOMERONASL2R"/>
</dbReference>
<dbReference type="Gene3D" id="3.40.50.2300">
    <property type="match status" value="2"/>
</dbReference>
<dbReference type="FunFam" id="2.10.50.30:FF:000002">
    <property type="entry name" value="Vomeronasal 2 receptor, h1"/>
    <property type="match status" value="1"/>
</dbReference>
<dbReference type="InterPro" id="IPR017978">
    <property type="entry name" value="GPCR_3_C"/>
</dbReference>
<keyword evidence="8 12" id="KW-0472">Membrane</keyword>
<feature type="transmembrane region" description="Helical" evidence="12">
    <location>
        <begin position="573"/>
        <end position="592"/>
    </location>
</feature>
<keyword evidence="7" id="KW-0297">G-protein coupled receptor</keyword>